<organism evidence="1 2">
    <name type="scientific">Haematococcus lacustris</name>
    <name type="common">Green alga</name>
    <name type="synonym">Haematococcus pluvialis</name>
    <dbReference type="NCBI Taxonomy" id="44745"/>
    <lineage>
        <taxon>Eukaryota</taxon>
        <taxon>Viridiplantae</taxon>
        <taxon>Chlorophyta</taxon>
        <taxon>core chlorophytes</taxon>
        <taxon>Chlorophyceae</taxon>
        <taxon>CS clade</taxon>
        <taxon>Chlamydomonadales</taxon>
        <taxon>Haematococcaceae</taxon>
        <taxon>Haematococcus</taxon>
    </lineage>
</organism>
<feature type="non-terminal residue" evidence="1">
    <location>
        <position position="1"/>
    </location>
</feature>
<reference evidence="1 2" key="1">
    <citation type="submission" date="2020-02" db="EMBL/GenBank/DDBJ databases">
        <title>Draft genome sequence of Haematococcus lacustris strain NIES-144.</title>
        <authorList>
            <person name="Morimoto D."/>
            <person name="Nakagawa S."/>
            <person name="Yoshida T."/>
            <person name="Sawayama S."/>
        </authorList>
    </citation>
    <scope>NUCLEOTIDE SEQUENCE [LARGE SCALE GENOMIC DNA]</scope>
    <source>
        <strain evidence="1 2">NIES-144</strain>
    </source>
</reference>
<name>A0A699ZST7_HAELA</name>
<keyword evidence="2" id="KW-1185">Reference proteome</keyword>
<dbReference type="Proteomes" id="UP000485058">
    <property type="component" value="Unassembled WGS sequence"/>
</dbReference>
<sequence>MAYALGVIMEEATGLVQLEANANPAFAAAWQRLQARVNLEDDCCKESILELTAARTSMLLQQLEAVSVHPDCTLSPASQKWLSNRLQAVRVAQRSSIACYCNKMVAPSEAGLCGSKVHMLGAHPEDLLAAHELGDSSSHQ</sequence>
<evidence type="ECO:0000313" key="2">
    <source>
        <dbReference type="Proteomes" id="UP000485058"/>
    </source>
</evidence>
<feature type="non-terminal residue" evidence="1">
    <location>
        <position position="140"/>
    </location>
</feature>
<evidence type="ECO:0000313" key="1">
    <source>
        <dbReference type="EMBL" id="GFH25401.1"/>
    </source>
</evidence>
<dbReference type="EMBL" id="BLLF01002804">
    <property type="protein sequence ID" value="GFH25401.1"/>
    <property type="molecule type" value="Genomic_DNA"/>
</dbReference>
<comment type="caution">
    <text evidence="1">The sequence shown here is derived from an EMBL/GenBank/DDBJ whole genome shotgun (WGS) entry which is preliminary data.</text>
</comment>
<dbReference type="AlphaFoldDB" id="A0A699ZST7"/>
<accession>A0A699ZST7</accession>
<proteinExistence type="predicted"/>
<gene>
    <name evidence="1" type="ORF">HaLaN_23353</name>
</gene>
<protein>
    <submittedName>
        <fullName evidence="1">Uncharacterized protein</fullName>
    </submittedName>
</protein>